<evidence type="ECO:0000256" key="1">
    <source>
        <dbReference type="SAM" id="Phobius"/>
    </source>
</evidence>
<dbReference type="KEGG" id="saci:Sinac_1681"/>
<dbReference type="AlphaFoldDB" id="L0D9Y5"/>
<dbReference type="Gene3D" id="3.40.190.10">
    <property type="entry name" value="Periplasmic binding protein-like II"/>
    <property type="match status" value="2"/>
</dbReference>
<dbReference type="EMBL" id="CP003364">
    <property type="protein sequence ID" value="AGA26057.1"/>
    <property type="molecule type" value="Genomic_DNA"/>
</dbReference>
<organism evidence="2 3">
    <name type="scientific">Singulisphaera acidiphila (strain ATCC BAA-1392 / DSM 18658 / VKM B-2454 / MOB10)</name>
    <dbReference type="NCBI Taxonomy" id="886293"/>
    <lineage>
        <taxon>Bacteria</taxon>
        <taxon>Pseudomonadati</taxon>
        <taxon>Planctomycetota</taxon>
        <taxon>Planctomycetia</taxon>
        <taxon>Isosphaerales</taxon>
        <taxon>Isosphaeraceae</taxon>
        <taxon>Singulisphaera</taxon>
    </lineage>
</organism>
<dbReference type="NCBIfam" id="TIGR02122">
    <property type="entry name" value="TRAP_TAXI"/>
    <property type="match status" value="1"/>
</dbReference>
<protein>
    <submittedName>
        <fullName evidence="2">TRAP transporter solute receptor, TAXI family</fullName>
    </submittedName>
</protein>
<keyword evidence="2" id="KW-0675">Receptor</keyword>
<reference evidence="2 3" key="1">
    <citation type="submission" date="2012-02" db="EMBL/GenBank/DDBJ databases">
        <title>Complete sequence of chromosome of Singulisphaera acidiphila DSM 18658.</title>
        <authorList>
            <consortium name="US DOE Joint Genome Institute (JGI-PGF)"/>
            <person name="Lucas S."/>
            <person name="Copeland A."/>
            <person name="Lapidus A."/>
            <person name="Glavina del Rio T."/>
            <person name="Dalin E."/>
            <person name="Tice H."/>
            <person name="Bruce D."/>
            <person name="Goodwin L."/>
            <person name="Pitluck S."/>
            <person name="Peters L."/>
            <person name="Ovchinnikova G."/>
            <person name="Chertkov O."/>
            <person name="Kyrpides N."/>
            <person name="Mavromatis K."/>
            <person name="Ivanova N."/>
            <person name="Brettin T."/>
            <person name="Detter J.C."/>
            <person name="Han C."/>
            <person name="Larimer F."/>
            <person name="Land M."/>
            <person name="Hauser L."/>
            <person name="Markowitz V."/>
            <person name="Cheng J.-F."/>
            <person name="Hugenholtz P."/>
            <person name="Woyke T."/>
            <person name="Wu D."/>
            <person name="Tindall B."/>
            <person name="Pomrenke H."/>
            <person name="Brambilla E."/>
            <person name="Klenk H.-P."/>
            <person name="Eisen J.A."/>
        </authorList>
    </citation>
    <scope>NUCLEOTIDE SEQUENCE [LARGE SCALE GENOMIC DNA]</scope>
    <source>
        <strain evidence="3">ATCC BAA-1392 / DSM 18658 / VKM B-2454 / MOB10</strain>
    </source>
</reference>
<name>L0D9Y5_SINAD</name>
<feature type="transmembrane region" description="Helical" evidence="1">
    <location>
        <begin position="21"/>
        <end position="43"/>
    </location>
</feature>
<keyword evidence="1" id="KW-0472">Membrane</keyword>
<dbReference type="SUPFAM" id="SSF53850">
    <property type="entry name" value="Periplasmic binding protein-like II"/>
    <property type="match status" value="1"/>
</dbReference>
<dbReference type="Pfam" id="PF16868">
    <property type="entry name" value="NMT1_3"/>
    <property type="match status" value="1"/>
</dbReference>
<dbReference type="Proteomes" id="UP000010798">
    <property type="component" value="Chromosome"/>
</dbReference>
<dbReference type="PANTHER" id="PTHR42941:SF1">
    <property type="entry name" value="SLL1037 PROTEIN"/>
    <property type="match status" value="1"/>
</dbReference>
<accession>L0D9Y5</accession>
<dbReference type="HOGENOM" id="CLU_030939_0_0_0"/>
<dbReference type="InterPro" id="IPR011852">
    <property type="entry name" value="TRAP_TAXI"/>
</dbReference>
<evidence type="ECO:0000313" key="2">
    <source>
        <dbReference type="EMBL" id="AGA26057.1"/>
    </source>
</evidence>
<sequence length="461" mass="51428">MPSSSQPIVTMPKPRSQGKPALAAWVWILGSCLAVLIATYMIFVEPPPPRKIVIASGGKNGAYFHYAQKYAEELQKEGLSVEVRETAGSVENLRLLGQESSGVAVAIIQSGLAGPEDLQHFYALGSLYREPLWVFYRGDKPLDRLSQLAGKRIGVGPPGSGTYSIAMQLLAANGLIESKTSKENSRAVLVQESVAVAAKALQKGELDAAFFVAAFEADYIQDLLSDNRVKLLNFDQHEAYHRRFRFLAPVTVPAGLVDLGQNIPGQDVALLAPTAMLVVRKDFHPALVPLLLTTATRIHGKGDEISEPGEFPSQSYCDFPVSEDARHFYKSGPPVLQRLLPFWLASLVDRAKVMLIPMIMLMMPLLRATPPLMRWRTRRKIYLWYSDLREIDQRLITGLSGPELDKELARLKDIELQVAYVDVPLSYMKEFYHLRLHLAMLQQHVNEWRARSEPTVEDAKS</sequence>
<evidence type="ECO:0000313" key="3">
    <source>
        <dbReference type="Proteomes" id="UP000010798"/>
    </source>
</evidence>
<keyword evidence="3" id="KW-1185">Reference proteome</keyword>
<proteinExistence type="predicted"/>
<keyword evidence="1" id="KW-0812">Transmembrane</keyword>
<gene>
    <name evidence="2" type="ordered locus">Sinac_1681</name>
</gene>
<dbReference type="STRING" id="886293.Sinac_1681"/>
<dbReference type="PANTHER" id="PTHR42941">
    <property type="entry name" value="SLL1037 PROTEIN"/>
    <property type="match status" value="1"/>
</dbReference>
<keyword evidence="1" id="KW-1133">Transmembrane helix</keyword>
<dbReference type="eggNOG" id="COG2358">
    <property type="taxonomic scope" value="Bacteria"/>
</dbReference>